<reference evidence="7 8" key="1">
    <citation type="submission" date="2019-02" db="EMBL/GenBank/DDBJ databases">
        <title>Deep-cultivation of Planctomycetes and their phenomic and genomic characterization uncovers novel biology.</title>
        <authorList>
            <person name="Wiegand S."/>
            <person name="Jogler M."/>
            <person name="Boedeker C."/>
            <person name="Pinto D."/>
            <person name="Vollmers J."/>
            <person name="Rivas-Marin E."/>
            <person name="Kohn T."/>
            <person name="Peeters S.H."/>
            <person name="Heuer A."/>
            <person name="Rast P."/>
            <person name="Oberbeckmann S."/>
            <person name="Bunk B."/>
            <person name="Jeske O."/>
            <person name="Meyerdierks A."/>
            <person name="Storesund J.E."/>
            <person name="Kallscheuer N."/>
            <person name="Luecker S."/>
            <person name="Lage O.M."/>
            <person name="Pohl T."/>
            <person name="Merkel B.J."/>
            <person name="Hornburger P."/>
            <person name="Mueller R.-W."/>
            <person name="Bruemmer F."/>
            <person name="Labrenz M."/>
            <person name="Spormann A.M."/>
            <person name="Op den Camp H."/>
            <person name="Overmann J."/>
            <person name="Amann R."/>
            <person name="Jetten M.S.M."/>
            <person name="Mascher T."/>
            <person name="Medema M.H."/>
            <person name="Devos D.P."/>
            <person name="Kaster A.-K."/>
            <person name="Ovreas L."/>
            <person name="Rohde M."/>
            <person name="Galperin M.Y."/>
            <person name="Jogler C."/>
        </authorList>
    </citation>
    <scope>NUCLEOTIDE SEQUENCE [LARGE SCALE GENOMIC DNA]</scope>
    <source>
        <strain evidence="7 8">HG15A2</strain>
    </source>
</reference>
<comment type="subcellular location">
    <subcellularLocation>
        <location evidence="1">Cell membrane</location>
        <topology evidence="1">Multi-pass membrane protein</topology>
    </subcellularLocation>
</comment>
<dbReference type="SMART" id="SM00044">
    <property type="entry name" value="CYCc"/>
    <property type="match status" value="1"/>
</dbReference>
<dbReference type="EMBL" id="CP036263">
    <property type="protein sequence ID" value="QDS97511.1"/>
    <property type="molecule type" value="Genomic_DNA"/>
</dbReference>
<organism evidence="7 8">
    <name type="scientific">Adhaeretor mobilis</name>
    <dbReference type="NCBI Taxonomy" id="1930276"/>
    <lineage>
        <taxon>Bacteria</taxon>
        <taxon>Pseudomonadati</taxon>
        <taxon>Planctomycetota</taxon>
        <taxon>Planctomycetia</taxon>
        <taxon>Pirellulales</taxon>
        <taxon>Lacipirellulaceae</taxon>
        <taxon>Adhaeretor</taxon>
    </lineage>
</organism>
<dbReference type="AlphaFoldDB" id="A0A517MRK1"/>
<evidence type="ECO:0000256" key="4">
    <source>
        <dbReference type="SAM" id="Phobius"/>
    </source>
</evidence>
<feature type="transmembrane region" description="Helical" evidence="4">
    <location>
        <begin position="87"/>
        <end position="108"/>
    </location>
</feature>
<evidence type="ECO:0000256" key="1">
    <source>
        <dbReference type="ARBA" id="ARBA00004651"/>
    </source>
</evidence>
<protein>
    <submittedName>
        <fullName evidence="7">Adenylate cyclase 1</fullName>
        <ecNumber evidence="7">4.6.1.1</ecNumber>
    </submittedName>
</protein>
<dbReference type="CDD" id="cd06225">
    <property type="entry name" value="HAMP"/>
    <property type="match status" value="1"/>
</dbReference>
<dbReference type="InterPro" id="IPR029787">
    <property type="entry name" value="Nucleotide_cyclase"/>
</dbReference>
<feature type="domain" description="HAMP" evidence="6">
    <location>
        <begin position="227"/>
        <end position="279"/>
    </location>
</feature>
<dbReference type="SUPFAM" id="SSF158472">
    <property type="entry name" value="HAMP domain-like"/>
    <property type="match status" value="1"/>
</dbReference>
<dbReference type="KEGG" id="amob:HG15A2_07730"/>
<dbReference type="Proteomes" id="UP000319852">
    <property type="component" value="Chromosome"/>
</dbReference>
<dbReference type="CDD" id="cd07302">
    <property type="entry name" value="CHD"/>
    <property type="match status" value="1"/>
</dbReference>
<dbReference type="PROSITE" id="PS50125">
    <property type="entry name" value="GUANYLATE_CYCLASE_2"/>
    <property type="match status" value="1"/>
</dbReference>
<feature type="transmembrane region" description="Helical" evidence="4">
    <location>
        <begin position="176"/>
        <end position="199"/>
    </location>
</feature>
<dbReference type="SMART" id="SM00304">
    <property type="entry name" value="HAMP"/>
    <property type="match status" value="1"/>
</dbReference>
<dbReference type="InterPro" id="IPR050697">
    <property type="entry name" value="Adenylyl/Guanylyl_Cyclase_3/4"/>
</dbReference>
<keyword evidence="8" id="KW-1185">Reference proteome</keyword>
<accession>A0A517MRK1</accession>
<dbReference type="InterPro" id="IPR001054">
    <property type="entry name" value="A/G_cyclase"/>
</dbReference>
<dbReference type="GO" id="GO:0035556">
    <property type="term" value="P:intracellular signal transduction"/>
    <property type="evidence" value="ECO:0007669"/>
    <property type="project" value="InterPro"/>
</dbReference>
<evidence type="ECO:0000256" key="2">
    <source>
        <dbReference type="ARBA" id="ARBA00022475"/>
    </source>
</evidence>
<dbReference type="PANTHER" id="PTHR43081">
    <property type="entry name" value="ADENYLATE CYCLASE, TERMINAL-DIFFERENTIATION SPECIFIC-RELATED"/>
    <property type="match status" value="1"/>
</dbReference>
<evidence type="ECO:0000259" key="6">
    <source>
        <dbReference type="PROSITE" id="PS50885"/>
    </source>
</evidence>
<evidence type="ECO:0000313" key="7">
    <source>
        <dbReference type="EMBL" id="QDS97511.1"/>
    </source>
</evidence>
<keyword evidence="4" id="KW-1133">Transmembrane helix</keyword>
<keyword evidence="4" id="KW-0812">Transmembrane</keyword>
<feature type="transmembrane region" description="Helical" evidence="4">
    <location>
        <begin position="37"/>
        <end position="57"/>
    </location>
</feature>
<dbReference type="Gene3D" id="6.10.340.10">
    <property type="match status" value="1"/>
</dbReference>
<dbReference type="Pfam" id="PF00672">
    <property type="entry name" value="HAMP"/>
    <property type="match status" value="1"/>
</dbReference>
<dbReference type="SUPFAM" id="SSF55073">
    <property type="entry name" value="Nucleotide cyclase"/>
    <property type="match status" value="1"/>
</dbReference>
<dbReference type="Pfam" id="PF00211">
    <property type="entry name" value="Guanylate_cyc"/>
    <property type="match status" value="1"/>
</dbReference>
<name>A0A517MRK1_9BACT</name>
<dbReference type="GO" id="GO:0006171">
    <property type="term" value="P:cAMP biosynthetic process"/>
    <property type="evidence" value="ECO:0007669"/>
    <property type="project" value="TreeGrafter"/>
</dbReference>
<sequence>MVANLIGSVFNIWYNKEQIRPELSPAQVERFQACWQVFNLVIYPLAVACWVAPILWLRGVHRKLLAGKETDPELLVRAQRTVVNLPWWILAVAGVSWLVCIPVFPAALASLPEPLSRTVVWHLVISFFSGGMIAVTHSFFAVELVSMSSLYPVLFRRQNPAEVPGATPMTMTTRGLMWALSAVVSPIVTLVLLLITPQATTETPYFGVAVGGVAILFGLATVWMIKDLVNLPLKRLEKAAIRISKGDLDTRINLRRADEFGTVIASFNDMVQGLRERERIQQTFGRHVGQAAAEQILSQGDGLSGAEQMISVMFVDVRNFTEHSSKHSPEEVVEALNLFFTMGVETVELHGGMVNKFLGDGFMALFGIGSVTEGDTSGAEQAVKAGCALLECVAGSCDELAAAGWPGLAIGVGINTGPAVVGSIGSPQRQEYTAIGDTVNVAARVESLTKQVGRSLLVTEATRKQLPEELPLELLPPQKVKGKGEALRIYALRNV</sequence>
<feature type="transmembrane region" description="Helical" evidence="4">
    <location>
        <begin position="120"/>
        <end position="142"/>
    </location>
</feature>
<dbReference type="InterPro" id="IPR003660">
    <property type="entry name" value="HAMP_dom"/>
</dbReference>
<evidence type="ECO:0000256" key="3">
    <source>
        <dbReference type="ARBA" id="ARBA00023136"/>
    </source>
</evidence>
<proteinExistence type="predicted"/>
<feature type="transmembrane region" description="Helical" evidence="4">
    <location>
        <begin position="205"/>
        <end position="225"/>
    </location>
</feature>
<dbReference type="Gene3D" id="3.30.70.1230">
    <property type="entry name" value="Nucleotide cyclase"/>
    <property type="match status" value="1"/>
</dbReference>
<gene>
    <name evidence="7" type="primary">cyaA_1</name>
    <name evidence="7" type="ORF">HG15A2_07730</name>
</gene>
<dbReference type="EC" id="4.6.1.1" evidence="7"/>
<dbReference type="GO" id="GO:0004016">
    <property type="term" value="F:adenylate cyclase activity"/>
    <property type="evidence" value="ECO:0007669"/>
    <property type="project" value="UniProtKB-EC"/>
</dbReference>
<evidence type="ECO:0000259" key="5">
    <source>
        <dbReference type="PROSITE" id="PS50125"/>
    </source>
</evidence>
<keyword evidence="2" id="KW-1003">Cell membrane</keyword>
<dbReference type="GO" id="GO:0005886">
    <property type="term" value="C:plasma membrane"/>
    <property type="evidence" value="ECO:0007669"/>
    <property type="project" value="UniProtKB-SubCell"/>
</dbReference>
<keyword evidence="7" id="KW-0456">Lyase</keyword>
<dbReference type="PROSITE" id="PS50885">
    <property type="entry name" value="HAMP"/>
    <property type="match status" value="1"/>
</dbReference>
<feature type="domain" description="Guanylate cyclase" evidence="5">
    <location>
        <begin position="311"/>
        <end position="446"/>
    </location>
</feature>
<dbReference type="PANTHER" id="PTHR43081:SF17">
    <property type="entry name" value="BLL5647 PROTEIN"/>
    <property type="match status" value="1"/>
</dbReference>
<keyword evidence="3 4" id="KW-0472">Membrane</keyword>
<evidence type="ECO:0000313" key="8">
    <source>
        <dbReference type="Proteomes" id="UP000319852"/>
    </source>
</evidence>